<keyword evidence="3" id="KW-1185">Reference proteome</keyword>
<reference evidence="2" key="1">
    <citation type="submission" date="2022-10" db="EMBL/GenBank/DDBJ databases">
        <title>Complete genome sequence of Schlegelella aquatica LMG 23380.</title>
        <authorList>
            <person name="Musilova J."/>
            <person name="Kourilova X."/>
            <person name="Bezdicek M."/>
            <person name="Hermankova K."/>
            <person name="Obruca S."/>
            <person name="Sedlar K."/>
        </authorList>
    </citation>
    <scope>NUCLEOTIDE SEQUENCE</scope>
    <source>
        <strain evidence="2">LMG 23380</strain>
    </source>
</reference>
<dbReference type="EMBL" id="CP110257">
    <property type="protein sequence ID" value="UZD55508.1"/>
    <property type="molecule type" value="Genomic_DNA"/>
</dbReference>
<protein>
    <submittedName>
        <fullName evidence="2">DUF4148 domain-containing protein</fullName>
    </submittedName>
</protein>
<feature type="chain" id="PRO_5045071744" evidence="1">
    <location>
        <begin position="23"/>
        <end position="125"/>
    </location>
</feature>
<gene>
    <name evidence="2" type="ORF">OMP39_02665</name>
</gene>
<dbReference type="Proteomes" id="UP001163266">
    <property type="component" value="Chromosome"/>
</dbReference>
<evidence type="ECO:0000313" key="3">
    <source>
        <dbReference type="Proteomes" id="UP001163266"/>
    </source>
</evidence>
<name>A0ABY6MU21_9BURK</name>
<evidence type="ECO:0000256" key="1">
    <source>
        <dbReference type="SAM" id="SignalP"/>
    </source>
</evidence>
<dbReference type="InterPro" id="IPR025421">
    <property type="entry name" value="DUF4148"/>
</dbReference>
<keyword evidence="1" id="KW-0732">Signal</keyword>
<organism evidence="2 3">
    <name type="scientific">Caldimonas aquatica</name>
    <dbReference type="NCBI Taxonomy" id="376175"/>
    <lineage>
        <taxon>Bacteria</taxon>
        <taxon>Pseudomonadati</taxon>
        <taxon>Pseudomonadota</taxon>
        <taxon>Betaproteobacteria</taxon>
        <taxon>Burkholderiales</taxon>
        <taxon>Sphaerotilaceae</taxon>
        <taxon>Caldimonas</taxon>
    </lineage>
</organism>
<sequence length="125" mass="13509">MNKLFASALVASATLLSFGAQAQEATPFPESNAASTKSRAEVMAELRRAQANGEMKVYEEGYFPQARSTRTRAEVVAELRRAQANGEYALLQSEAFDPVAYDTLVAKNRAAEATRLATQPAPAVR</sequence>
<dbReference type="RefSeq" id="WP_264893262.1">
    <property type="nucleotide sequence ID" value="NZ_CP110257.1"/>
</dbReference>
<evidence type="ECO:0000313" key="2">
    <source>
        <dbReference type="EMBL" id="UZD55508.1"/>
    </source>
</evidence>
<accession>A0ABY6MU21</accession>
<proteinExistence type="predicted"/>
<dbReference type="Pfam" id="PF13663">
    <property type="entry name" value="DUF4148"/>
    <property type="match status" value="1"/>
</dbReference>
<feature type="signal peptide" evidence="1">
    <location>
        <begin position="1"/>
        <end position="22"/>
    </location>
</feature>